<keyword evidence="2" id="KW-1185">Reference proteome</keyword>
<sequence length="64" mass="7034">MSRDAARRARAPLAVGRARPAFARDLDRGTAIAPSFRDAVKLHHLVDTIAEASASGQRKLWQRP</sequence>
<reference evidence="1 2" key="1">
    <citation type="submission" date="2022-11" db="EMBL/GenBank/DDBJ databases">
        <title>Minimal conservation of predation-associated metabolite biosynthetic gene clusters underscores biosynthetic potential of Myxococcota including descriptions for ten novel species: Archangium lansinium sp. nov., Myxococcus landrumus sp. nov., Nannocystis bai.</title>
        <authorList>
            <person name="Ahearne A."/>
            <person name="Stevens C."/>
            <person name="Dowd S."/>
        </authorList>
    </citation>
    <scope>NUCLEOTIDE SEQUENCE [LARGE SCALE GENOMIC DNA]</scope>
    <source>
        <strain evidence="1 2">BB15-2</strain>
    </source>
</reference>
<dbReference type="EMBL" id="JAQNDL010000001">
    <property type="protein sequence ID" value="MDC0716503.1"/>
    <property type="molecule type" value="Genomic_DNA"/>
</dbReference>
<protein>
    <submittedName>
        <fullName evidence="1">Uncharacterized protein</fullName>
    </submittedName>
</protein>
<gene>
    <name evidence="1" type="ORF">POL25_06350</name>
</gene>
<comment type="caution">
    <text evidence="1">The sequence shown here is derived from an EMBL/GenBank/DDBJ whole genome shotgun (WGS) entry which is preliminary data.</text>
</comment>
<organism evidence="1 2">
    <name type="scientific">Nannocystis bainbridge</name>
    <dbReference type="NCBI Taxonomy" id="2995303"/>
    <lineage>
        <taxon>Bacteria</taxon>
        <taxon>Pseudomonadati</taxon>
        <taxon>Myxococcota</taxon>
        <taxon>Polyangia</taxon>
        <taxon>Nannocystales</taxon>
        <taxon>Nannocystaceae</taxon>
        <taxon>Nannocystis</taxon>
    </lineage>
</organism>
<evidence type="ECO:0000313" key="2">
    <source>
        <dbReference type="Proteomes" id="UP001221686"/>
    </source>
</evidence>
<dbReference type="Proteomes" id="UP001221686">
    <property type="component" value="Unassembled WGS sequence"/>
</dbReference>
<dbReference type="RefSeq" id="WP_272084993.1">
    <property type="nucleotide sequence ID" value="NZ_JAQNDL010000001.1"/>
</dbReference>
<accession>A0ABT5DTN3</accession>
<name>A0ABT5DTN3_9BACT</name>
<evidence type="ECO:0000313" key="1">
    <source>
        <dbReference type="EMBL" id="MDC0716503.1"/>
    </source>
</evidence>
<proteinExistence type="predicted"/>